<protein>
    <recommendedName>
        <fullName evidence="7">Phosphate-specific transport system accessory protein PhoU</fullName>
    </recommendedName>
</protein>
<reference evidence="9 10" key="1">
    <citation type="journal article" date="2001" name="FEMS Microbiol. Lett.">
        <title>Oceanobacillus iheyensis gen. nov., sp. nov., a deep-sea extremely halotolerant and alkaliphilic species isolated from a depth of 1050 m on the Iheya Ridge.</title>
        <authorList>
            <person name="Lu J."/>
            <person name="Nogi Y."/>
            <person name="Takami H."/>
        </authorList>
    </citation>
    <scope>NUCLEOTIDE SEQUENCE [LARGE SCALE GENOMIC DNA]</scope>
    <source>
        <strain evidence="10">DSM 14371 / CIP 107618 / JCM 11309 / KCTC 3954 / HTE831</strain>
    </source>
</reference>
<dbReference type="Proteomes" id="UP000000822">
    <property type="component" value="Chromosome"/>
</dbReference>
<reference evidence="9 10" key="2">
    <citation type="journal article" date="2002" name="Nucleic Acids Res.">
        <title>Genome sequence of Oceanobacillus iheyensis isolated from the Iheya Ridge and its unexpected adaptive capabilities to extreme environments.</title>
        <authorList>
            <person name="Takami H."/>
            <person name="Takaki Y."/>
            <person name="Uchiyama I."/>
        </authorList>
    </citation>
    <scope>NUCLEOTIDE SEQUENCE [LARGE SCALE GENOMIC DNA]</scope>
    <source>
        <strain evidence="10">DSM 14371 / CIP 107618 / JCM 11309 / KCTC 3954 / HTE831</strain>
    </source>
</reference>
<dbReference type="GO" id="GO:0045936">
    <property type="term" value="P:negative regulation of phosphate metabolic process"/>
    <property type="evidence" value="ECO:0007669"/>
    <property type="project" value="InterPro"/>
</dbReference>
<dbReference type="GO" id="GO:0030643">
    <property type="term" value="P:intracellular phosphate ion homeostasis"/>
    <property type="evidence" value="ECO:0007669"/>
    <property type="project" value="InterPro"/>
</dbReference>
<dbReference type="EMBL" id="BA000028">
    <property type="protein sequence ID" value="BAC13885.1"/>
    <property type="molecule type" value="Genomic_DNA"/>
</dbReference>
<keyword evidence="5 7" id="KW-0963">Cytoplasm</keyword>
<dbReference type="InterPro" id="IPR038078">
    <property type="entry name" value="PhoU-like_sf"/>
</dbReference>
<evidence type="ECO:0000313" key="10">
    <source>
        <dbReference type="Proteomes" id="UP000000822"/>
    </source>
</evidence>
<dbReference type="PIRSF" id="PIRSF003107">
    <property type="entry name" value="PhoU"/>
    <property type="match status" value="1"/>
</dbReference>
<dbReference type="NCBIfam" id="TIGR02135">
    <property type="entry name" value="phoU_full"/>
    <property type="match status" value="1"/>
</dbReference>
<evidence type="ECO:0000313" key="9">
    <source>
        <dbReference type="EMBL" id="BAC13885.1"/>
    </source>
</evidence>
<comment type="subunit">
    <text evidence="3 7">Homodimer.</text>
</comment>
<evidence type="ECO:0000256" key="7">
    <source>
        <dbReference type="PIRNR" id="PIRNR003107"/>
    </source>
</evidence>
<dbReference type="OrthoDB" id="9814256at2"/>
<dbReference type="InterPro" id="IPR028366">
    <property type="entry name" value="PhoU"/>
</dbReference>
<dbReference type="GO" id="GO:0006817">
    <property type="term" value="P:phosphate ion transport"/>
    <property type="evidence" value="ECO:0007669"/>
    <property type="project" value="UniProtKB-KW"/>
</dbReference>
<dbReference type="GO" id="GO:0005737">
    <property type="term" value="C:cytoplasm"/>
    <property type="evidence" value="ECO:0007669"/>
    <property type="project" value="UniProtKB-SubCell"/>
</dbReference>
<evidence type="ECO:0000256" key="6">
    <source>
        <dbReference type="ARBA" id="ARBA00022592"/>
    </source>
</evidence>
<dbReference type="STRING" id="221109.gene:10734169"/>
<feature type="domain" description="PhoU" evidence="8">
    <location>
        <begin position="18"/>
        <end position="104"/>
    </location>
</feature>
<sequence length="218" mass="24819">MTTRNQFQEELQELYGDILHMADLVGEALDSSVESLIQQQQELAETVIAKDKEIDKLEKNINDKAILLIAKQQPVATDLRKIVTALRVMIDIERMGDNAKNIAKSSIRLLDNPSSVPPDLSHMHHQVKKMLHTAVLAFEQEDISLAGKLAEMDDEVDHVYKRVVSDLLYETATRPDQIEYVMQMSFCARYLERFADHITNIGESILYLVKGENVNLNK</sequence>
<dbReference type="Pfam" id="PF01895">
    <property type="entry name" value="PhoU"/>
    <property type="match status" value="2"/>
</dbReference>
<dbReference type="RefSeq" id="WP_011066326.1">
    <property type="nucleotide sequence ID" value="NC_004193.1"/>
</dbReference>
<evidence type="ECO:0000256" key="4">
    <source>
        <dbReference type="ARBA" id="ARBA00022448"/>
    </source>
</evidence>
<dbReference type="Gene3D" id="1.20.58.220">
    <property type="entry name" value="Phosphate transport system protein phou homolog 2, domain 2"/>
    <property type="match status" value="1"/>
</dbReference>
<evidence type="ECO:0000256" key="2">
    <source>
        <dbReference type="ARBA" id="ARBA00008107"/>
    </source>
</evidence>
<comment type="similarity">
    <text evidence="2 7">Belongs to the PhoU family.</text>
</comment>
<dbReference type="PANTHER" id="PTHR42930:SF3">
    <property type="entry name" value="PHOSPHATE-SPECIFIC TRANSPORT SYSTEM ACCESSORY PROTEIN PHOU"/>
    <property type="match status" value="1"/>
</dbReference>
<keyword evidence="10" id="KW-1185">Reference proteome</keyword>
<name>Q8EQ00_OCEIH</name>
<dbReference type="HOGENOM" id="CLU_078518_1_0_9"/>
<dbReference type="eggNOG" id="COG0704">
    <property type="taxonomic scope" value="Bacteria"/>
</dbReference>
<keyword evidence="4 7" id="KW-0813">Transport</keyword>
<accession>Q8EQ00</accession>
<comment type="subcellular location">
    <subcellularLocation>
        <location evidence="1 7">Cytoplasm</location>
    </subcellularLocation>
</comment>
<dbReference type="PhylomeDB" id="Q8EQ00"/>
<organism evidence="9 10">
    <name type="scientific">Oceanobacillus iheyensis (strain DSM 14371 / CIP 107618 / JCM 11309 / KCTC 3954 / HTE831)</name>
    <dbReference type="NCBI Taxonomy" id="221109"/>
    <lineage>
        <taxon>Bacteria</taxon>
        <taxon>Bacillati</taxon>
        <taxon>Bacillota</taxon>
        <taxon>Bacilli</taxon>
        <taxon>Bacillales</taxon>
        <taxon>Bacillaceae</taxon>
        <taxon>Oceanobacillus</taxon>
    </lineage>
</organism>
<gene>
    <name evidence="9" type="ordered locus">OB1929</name>
</gene>
<evidence type="ECO:0000256" key="3">
    <source>
        <dbReference type="ARBA" id="ARBA00011738"/>
    </source>
</evidence>
<keyword evidence="6 7" id="KW-0592">Phosphate transport</keyword>
<evidence type="ECO:0000259" key="8">
    <source>
        <dbReference type="Pfam" id="PF01895"/>
    </source>
</evidence>
<comment type="function">
    <text evidence="7">Plays a role in the regulation of phosphate uptake.</text>
</comment>
<proteinExistence type="inferred from homology"/>
<dbReference type="InterPro" id="IPR026022">
    <property type="entry name" value="PhoU_dom"/>
</dbReference>
<dbReference type="AlphaFoldDB" id="Q8EQ00"/>
<dbReference type="FunFam" id="1.20.58.220:FF:000004">
    <property type="entry name" value="Phosphate-specific transport system accessory protein PhoU"/>
    <property type="match status" value="1"/>
</dbReference>
<feature type="domain" description="PhoU" evidence="8">
    <location>
        <begin position="120"/>
        <end position="205"/>
    </location>
</feature>
<dbReference type="KEGG" id="oih:OB1929"/>
<evidence type="ECO:0000256" key="5">
    <source>
        <dbReference type="ARBA" id="ARBA00022490"/>
    </source>
</evidence>
<dbReference type="SUPFAM" id="SSF109755">
    <property type="entry name" value="PhoU-like"/>
    <property type="match status" value="1"/>
</dbReference>
<dbReference type="PANTHER" id="PTHR42930">
    <property type="entry name" value="PHOSPHATE-SPECIFIC TRANSPORT SYSTEM ACCESSORY PROTEIN PHOU"/>
    <property type="match status" value="1"/>
</dbReference>
<evidence type="ECO:0000256" key="1">
    <source>
        <dbReference type="ARBA" id="ARBA00004496"/>
    </source>
</evidence>